<dbReference type="InterPro" id="IPR011701">
    <property type="entry name" value="MFS"/>
</dbReference>
<name>A0A6G1I139_9PEZI</name>
<feature type="transmembrane region" description="Helical" evidence="7">
    <location>
        <begin position="371"/>
        <end position="393"/>
    </location>
</feature>
<dbReference type="FunFam" id="1.20.1250.20:FF:000511">
    <property type="entry name" value="MFS general substrate transporter"/>
    <property type="match status" value="1"/>
</dbReference>
<gene>
    <name evidence="9" type="ORF">EJ06DRAFT_363071</name>
</gene>
<feature type="transmembrane region" description="Helical" evidence="7">
    <location>
        <begin position="346"/>
        <end position="365"/>
    </location>
</feature>
<dbReference type="OrthoDB" id="3639251at2759"/>
<keyword evidence="2" id="KW-0813">Transport</keyword>
<feature type="transmembrane region" description="Helical" evidence="7">
    <location>
        <begin position="314"/>
        <end position="334"/>
    </location>
</feature>
<evidence type="ECO:0000256" key="7">
    <source>
        <dbReference type="SAM" id="Phobius"/>
    </source>
</evidence>
<dbReference type="PANTHER" id="PTHR43791">
    <property type="entry name" value="PERMEASE-RELATED"/>
    <property type="match status" value="1"/>
</dbReference>
<organism evidence="9 10">
    <name type="scientific">Trichodelitschia bisporula</name>
    <dbReference type="NCBI Taxonomy" id="703511"/>
    <lineage>
        <taxon>Eukaryota</taxon>
        <taxon>Fungi</taxon>
        <taxon>Dikarya</taxon>
        <taxon>Ascomycota</taxon>
        <taxon>Pezizomycotina</taxon>
        <taxon>Dothideomycetes</taxon>
        <taxon>Dothideomycetes incertae sedis</taxon>
        <taxon>Phaeotrichales</taxon>
        <taxon>Phaeotrichaceae</taxon>
        <taxon>Trichodelitschia</taxon>
    </lineage>
</organism>
<dbReference type="SUPFAM" id="SSF103473">
    <property type="entry name" value="MFS general substrate transporter"/>
    <property type="match status" value="1"/>
</dbReference>
<evidence type="ECO:0000256" key="3">
    <source>
        <dbReference type="ARBA" id="ARBA00022692"/>
    </source>
</evidence>
<accession>A0A6G1I139</accession>
<feature type="transmembrane region" description="Helical" evidence="7">
    <location>
        <begin position="405"/>
        <end position="425"/>
    </location>
</feature>
<evidence type="ECO:0000259" key="8">
    <source>
        <dbReference type="PROSITE" id="PS50850"/>
    </source>
</evidence>
<dbReference type="Pfam" id="PF07690">
    <property type="entry name" value="MFS_1"/>
    <property type="match status" value="1"/>
</dbReference>
<evidence type="ECO:0000313" key="10">
    <source>
        <dbReference type="Proteomes" id="UP000799640"/>
    </source>
</evidence>
<feature type="transmembrane region" description="Helical" evidence="7">
    <location>
        <begin position="208"/>
        <end position="232"/>
    </location>
</feature>
<dbReference type="InterPro" id="IPR020846">
    <property type="entry name" value="MFS_dom"/>
</dbReference>
<evidence type="ECO:0000256" key="4">
    <source>
        <dbReference type="ARBA" id="ARBA00022989"/>
    </source>
</evidence>
<evidence type="ECO:0000256" key="1">
    <source>
        <dbReference type="ARBA" id="ARBA00004141"/>
    </source>
</evidence>
<feature type="transmembrane region" description="Helical" evidence="7">
    <location>
        <begin position="144"/>
        <end position="165"/>
    </location>
</feature>
<feature type="transmembrane region" description="Helical" evidence="7">
    <location>
        <begin position="85"/>
        <end position="107"/>
    </location>
</feature>
<dbReference type="PROSITE" id="PS50850">
    <property type="entry name" value="MFS"/>
    <property type="match status" value="1"/>
</dbReference>
<dbReference type="Proteomes" id="UP000799640">
    <property type="component" value="Unassembled WGS sequence"/>
</dbReference>
<feature type="transmembrane region" description="Helical" evidence="7">
    <location>
        <begin position="47"/>
        <end position="65"/>
    </location>
</feature>
<dbReference type="PANTHER" id="PTHR43791:SF47">
    <property type="entry name" value="MAJOR FACILITATOR SUPERFAMILY (MFS) PROFILE DOMAIN-CONTAINING PROTEIN-RELATED"/>
    <property type="match status" value="1"/>
</dbReference>
<dbReference type="Gene3D" id="1.20.1250.20">
    <property type="entry name" value="MFS general substrate transporter like domains"/>
    <property type="match status" value="2"/>
</dbReference>
<keyword evidence="5 7" id="KW-0472">Membrane</keyword>
<reference evidence="9" key="1">
    <citation type="journal article" date="2020" name="Stud. Mycol.">
        <title>101 Dothideomycetes genomes: a test case for predicting lifestyles and emergence of pathogens.</title>
        <authorList>
            <person name="Haridas S."/>
            <person name="Albert R."/>
            <person name="Binder M."/>
            <person name="Bloem J."/>
            <person name="Labutti K."/>
            <person name="Salamov A."/>
            <person name="Andreopoulos B."/>
            <person name="Baker S."/>
            <person name="Barry K."/>
            <person name="Bills G."/>
            <person name="Bluhm B."/>
            <person name="Cannon C."/>
            <person name="Castanera R."/>
            <person name="Culley D."/>
            <person name="Daum C."/>
            <person name="Ezra D."/>
            <person name="Gonzalez J."/>
            <person name="Henrissat B."/>
            <person name="Kuo A."/>
            <person name="Liang C."/>
            <person name="Lipzen A."/>
            <person name="Lutzoni F."/>
            <person name="Magnuson J."/>
            <person name="Mondo S."/>
            <person name="Nolan M."/>
            <person name="Ohm R."/>
            <person name="Pangilinan J."/>
            <person name="Park H.-J."/>
            <person name="Ramirez L."/>
            <person name="Alfaro M."/>
            <person name="Sun H."/>
            <person name="Tritt A."/>
            <person name="Yoshinaga Y."/>
            <person name="Zwiers L.-H."/>
            <person name="Turgeon B."/>
            <person name="Goodwin S."/>
            <person name="Spatafora J."/>
            <person name="Crous P."/>
            <person name="Grigoriev I."/>
        </authorList>
    </citation>
    <scope>NUCLEOTIDE SEQUENCE</scope>
    <source>
        <strain evidence="9">CBS 262.69</strain>
    </source>
</reference>
<dbReference type="EMBL" id="ML996692">
    <property type="protein sequence ID" value="KAF2401836.1"/>
    <property type="molecule type" value="Genomic_DNA"/>
</dbReference>
<feature type="compositionally biased region" description="Basic and acidic residues" evidence="6">
    <location>
        <begin position="1"/>
        <end position="11"/>
    </location>
</feature>
<feature type="domain" description="Major facilitator superfamily (MFS) profile" evidence="8">
    <location>
        <begin position="47"/>
        <end position="460"/>
    </location>
</feature>
<evidence type="ECO:0000256" key="5">
    <source>
        <dbReference type="ARBA" id="ARBA00023136"/>
    </source>
</evidence>
<evidence type="ECO:0000313" key="9">
    <source>
        <dbReference type="EMBL" id="KAF2401836.1"/>
    </source>
</evidence>
<dbReference type="FunFam" id="1.20.1250.20:FF:000409">
    <property type="entry name" value="MFS general substrate transporter"/>
    <property type="match status" value="1"/>
</dbReference>
<feature type="region of interest" description="Disordered" evidence="6">
    <location>
        <begin position="1"/>
        <end position="26"/>
    </location>
</feature>
<protein>
    <submittedName>
        <fullName evidence="9">MFS general substrate transporter</fullName>
    </submittedName>
</protein>
<feature type="transmembrane region" description="Helical" evidence="7">
    <location>
        <begin position="114"/>
        <end position="132"/>
    </location>
</feature>
<dbReference type="InterPro" id="IPR036259">
    <property type="entry name" value="MFS_trans_sf"/>
</dbReference>
<evidence type="ECO:0000256" key="6">
    <source>
        <dbReference type="SAM" id="MobiDB-lite"/>
    </source>
</evidence>
<evidence type="ECO:0000256" key="2">
    <source>
        <dbReference type="ARBA" id="ARBA00022448"/>
    </source>
</evidence>
<comment type="subcellular location">
    <subcellularLocation>
        <location evidence="1">Membrane</location>
        <topology evidence="1">Multi-pass membrane protein</topology>
    </subcellularLocation>
</comment>
<sequence length="484" mass="54285">MSLKGDKHELVQSEWTSPEDDSTKDGFTQEFTEREQRSIIHKIDRRLISLVGLMYCVSLMDRTNLSNAAIAGMTKELKLNVGYRYSIVTLVFFPTYVIFQIPSTVIVRKIGPRIHLGTITLVWGGLMIAMGFVKQWKELMGLRILLGILEAGFFPSCVYLLSTWYSRFDMGRRYSMFYILGCVASAFSGVLAYGLMQLNGRAGLGGWRWIFILEGVLTCVLGVIGFLFLVGFPEDAAKDWKFLTPREVKWVIDRVNADRGDAHTERFTLAKYLKGAADLKVWAFAMIFCCTTTVSYALAYFLPIILKEQLHFSIAKAQCLGAPPYVFAGIVMYATGYTGDKMRIRGPIITFNMILCLAGLPFLGWVKSANWKYFGIFLITAGANANIPAVMTYQANNVRGHWKRAFCSATLVGFGGIGGIAGGLVFREQDKPHYRPGIYACMAACIINIIIVALLTVKFKRDNLRADRGEITIEDSEEGFRYTY</sequence>
<keyword evidence="3 7" id="KW-0812">Transmembrane</keyword>
<feature type="transmembrane region" description="Helical" evidence="7">
    <location>
        <begin position="177"/>
        <end position="196"/>
    </location>
</feature>
<keyword evidence="10" id="KW-1185">Reference proteome</keyword>
<dbReference type="GO" id="GO:0016020">
    <property type="term" value="C:membrane"/>
    <property type="evidence" value="ECO:0007669"/>
    <property type="project" value="UniProtKB-SubCell"/>
</dbReference>
<proteinExistence type="predicted"/>
<dbReference type="AlphaFoldDB" id="A0A6G1I139"/>
<feature type="transmembrane region" description="Helical" evidence="7">
    <location>
        <begin position="281"/>
        <end position="302"/>
    </location>
</feature>
<feature type="transmembrane region" description="Helical" evidence="7">
    <location>
        <begin position="437"/>
        <end position="457"/>
    </location>
</feature>
<dbReference type="GO" id="GO:0022857">
    <property type="term" value="F:transmembrane transporter activity"/>
    <property type="evidence" value="ECO:0007669"/>
    <property type="project" value="InterPro"/>
</dbReference>
<keyword evidence="4 7" id="KW-1133">Transmembrane helix</keyword>